<evidence type="ECO:0000256" key="3">
    <source>
        <dbReference type="ARBA" id="ARBA00023125"/>
    </source>
</evidence>
<dbReference type="SMART" id="SM00448">
    <property type="entry name" value="REC"/>
    <property type="match status" value="1"/>
</dbReference>
<accession>A0ABQ6IZP2</accession>
<keyword evidence="1 5" id="KW-0597">Phosphoprotein</keyword>
<feature type="domain" description="HTH luxR-type" evidence="6">
    <location>
        <begin position="147"/>
        <end position="211"/>
    </location>
</feature>
<dbReference type="SUPFAM" id="SSF46894">
    <property type="entry name" value="C-terminal effector domain of the bipartite response regulators"/>
    <property type="match status" value="1"/>
</dbReference>
<dbReference type="InterPro" id="IPR039420">
    <property type="entry name" value="WalR-like"/>
</dbReference>
<evidence type="ECO:0000259" key="6">
    <source>
        <dbReference type="PROSITE" id="PS50043"/>
    </source>
</evidence>
<dbReference type="SUPFAM" id="SSF52172">
    <property type="entry name" value="CheY-like"/>
    <property type="match status" value="1"/>
</dbReference>
<keyword evidence="2" id="KW-0805">Transcription regulation</keyword>
<dbReference type="PROSITE" id="PS50110">
    <property type="entry name" value="RESPONSE_REGULATORY"/>
    <property type="match status" value="1"/>
</dbReference>
<dbReference type="InterPro" id="IPR001789">
    <property type="entry name" value="Sig_transdc_resp-reg_receiver"/>
</dbReference>
<sequence length="215" mass="22524">MIRVLLVDDDALVRAGLSMILGAAEDIEIVGEAGDGEAGVAAVRTSRPDVVLMDIRMPGVDGLAATERIAALPDPPQVLVLTTFAADEYVFGALQAGAIGFLLKDTPPRELADAVRTVAAGKAMLTPEHTRALIDRYAGGGARREEARARLEVLSDREREVAAAVARGLSNAEIAGDLYLSEATVKAHLAHVFTKLDLNRVQVAILAHDAGLTGG</sequence>
<dbReference type="InterPro" id="IPR000792">
    <property type="entry name" value="Tscrpt_reg_LuxR_C"/>
</dbReference>
<dbReference type="PANTHER" id="PTHR43214:SF24">
    <property type="entry name" value="TRANSCRIPTIONAL REGULATORY PROTEIN NARL-RELATED"/>
    <property type="match status" value="1"/>
</dbReference>
<dbReference type="EMBL" id="BSUO01000001">
    <property type="protein sequence ID" value="GMA42172.1"/>
    <property type="molecule type" value="Genomic_DNA"/>
</dbReference>
<dbReference type="RefSeq" id="WP_284305622.1">
    <property type="nucleotide sequence ID" value="NZ_BSUO01000001.1"/>
</dbReference>
<dbReference type="PROSITE" id="PS50043">
    <property type="entry name" value="HTH_LUXR_2"/>
    <property type="match status" value="1"/>
</dbReference>
<dbReference type="Proteomes" id="UP001157126">
    <property type="component" value="Unassembled WGS sequence"/>
</dbReference>
<evidence type="ECO:0000256" key="5">
    <source>
        <dbReference type="PROSITE-ProRule" id="PRU00169"/>
    </source>
</evidence>
<proteinExistence type="predicted"/>
<evidence type="ECO:0000256" key="1">
    <source>
        <dbReference type="ARBA" id="ARBA00022553"/>
    </source>
</evidence>
<dbReference type="Gene3D" id="3.40.50.2300">
    <property type="match status" value="1"/>
</dbReference>
<comment type="caution">
    <text evidence="8">The sequence shown here is derived from an EMBL/GenBank/DDBJ whole genome shotgun (WGS) entry which is preliminary data.</text>
</comment>
<dbReference type="Pfam" id="PF00196">
    <property type="entry name" value="GerE"/>
    <property type="match status" value="1"/>
</dbReference>
<dbReference type="CDD" id="cd06170">
    <property type="entry name" value="LuxR_C_like"/>
    <property type="match status" value="1"/>
</dbReference>
<protein>
    <submittedName>
        <fullName evidence="8">DNA-binding response regulator</fullName>
    </submittedName>
</protein>
<dbReference type="PANTHER" id="PTHR43214">
    <property type="entry name" value="TWO-COMPONENT RESPONSE REGULATOR"/>
    <property type="match status" value="1"/>
</dbReference>
<name>A0ABQ6IZP2_9MICO</name>
<organism evidence="8 9">
    <name type="scientific">Mobilicoccus caccae</name>
    <dbReference type="NCBI Taxonomy" id="1859295"/>
    <lineage>
        <taxon>Bacteria</taxon>
        <taxon>Bacillati</taxon>
        <taxon>Actinomycetota</taxon>
        <taxon>Actinomycetes</taxon>
        <taxon>Micrococcales</taxon>
        <taxon>Dermatophilaceae</taxon>
        <taxon>Mobilicoccus</taxon>
    </lineage>
</organism>
<dbReference type="InterPro" id="IPR058245">
    <property type="entry name" value="NreC/VraR/RcsB-like_REC"/>
</dbReference>
<dbReference type="InterPro" id="IPR016032">
    <property type="entry name" value="Sig_transdc_resp-reg_C-effctor"/>
</dbReference>
<evidence type="ECO:0000256" key="4">
    <source>
        <dbReference type="ARBA" id="ARBA00023163"/>
    </source>
</evidence>
<dbReference type="Pfam" id="PF00072">
    <property type="entry name" value="Response_reg"/>
    <property type="match status" value="1"/>
</dbReference>
<reference evidence="9" key="1">
    <citation type="journal article" date="2019" name="Int. J. Syst. Evol. Microbiol.">
        <title>The Global Catalogue of Microorganisms (GCM) 10K type strain sequencing project: providing services to taxonomists for standard genome sequencing and annotation.</title>
        <authorList>
            <consortium name="The Broad Institute Genomics Platform"/>
            <consortium name="The Broad Institute Genome Sequencing Center for Infectious Disease"/>
            <person name="Wu L."/>
            <person name="Ma J."/>
        </authorList>
    </citation>
    <scope>NUCLEOTIDE SEQUENCE [LARGE SCALE GENOMIC DNA]</scope>
    <source>
        <strain evidence="9">NBRC 113072</strain>
    </source>
</reference>
<gene>
    <name evidence="8" type="ORF">GCM10025883_42170</name>
</gene>
<evidence type="ECO:0000313" key="9">
    <source>
        <dbReference type="Proteomes" id="UP001157126"/>
    </source>
</evidence>
<keyword evidence="9" id="KW-1185">Reference proteome</keyword>
<dbReference type="SMART" id="SM00421">
    <property type="entry name" value="HTH_LUXR"/>
    <property type="match status" value="1"/>
</dbReference>
<evidence type="ECO:0000256" key="2">
    <source>
        <dbReference type="ARBA" id="ARBA00023015"/>
    </source>
</evidence>
<keyword evidence="3 8" id="KW-0238">DNA-binding</keyword>
<feature type="domain" description="Response regulatory" evidence="7">
    <location>
        <begin position="3"/>
        <end position="119"/>
    </location>
</feature>
<feature type="modified residue" description="4-aspartylphosphate" evidence="5">
    <location>
        <position position="54"/>
    </location>
</feature>
<dbReference type="CDD" id="cd17535">
    <property type="entry name" value="REC_NarL-like"/>
    <property type="match status" value="1"/>
</dbReference>
<evidence type="ECO:0000313" key="8">
    <source>
        <dbReference type="EMBL" id="GMA42172.1"/>
    </source>
</evidence>
<dbReference type="PROSITE" id="PS00622">
    <property type="entry name" value="HTH_LUXR_1"/>
    <property type="match status" value="1"/>
</dbReference>
<keyword evidence="4" id="KW-0804">Transcription</keyword>
<dbReference type="InterPro" id="IPR011006">
    <property type="entry name" value="CheY-like_superfamily"/>
</dbReference>
<evidence type="ECO:0000259" key="7">
    <source>
        <dbReference type="PROSITE" id="PS50110"/>
    </source>
</evidence>
<dbReference type="PRINTS" id="PR00038">
    <property type="entry name" value="HTHLUXR"/>
</dbReference>
<dbReference type="GO" id="GO:0003677">
    <property type="term" value="F:DNA binding"/>
    <property type="evidence" value="ECO:0007669"/>
    <property type="project" value="UniProtKB-KW"/>
</dbReference>